<keyword evidence="2" id="KW-1185">Reference proteome</keyword>
<dbReference type="EMBL" id="JAPWTK010000264">
    <property type="protein sequence ID" value="KAJ8944185.1"/>
    <property type="molecule type" value="Genomic_DNA"/>
</dbReference>
<evidence type="ECO:0008006" key="3">
    <source>
        <dbReference type="Google" id="ProtNLM"/>
    </source>
</evidence>
<sequence>MKNIVHYKGENNFLRVWRYQPEPKARFILILDNAPLHLAGPVQTQTVAGLLEVIQRIPGCGEMSLKEVENWIDKDQYEPPYKVFNDSQLIEIAKGGQKK</sequence>
<evidence type="ECO:0000313" key="2">
    <source>
        <dbReference type="Proteomes" id="UP001162162"/>
    </source>
</evidence>
<dbReference type="AlphaFoldDB" id="A0AAV8XZ92"/>
<evidence type="ECO:0000313" key="1">
    <source>
        <dbReference type="EMBL" id="KAJ8944185.1"/>
    </source>
</evidence>
<protein>
    <recommendedName>
        <fullName evidence="3">Tc1-like transposase DDE domain-containing protein</fullName>
    </recommendedName>
</protein>
<dbReference type="Proteomes" id="UP001162162">
    <property type="component" value="Unassembled WGS sequence"/>
</dbReference>
<organism evidence="1 2">
    <name type="scientific">Aromia moschata</name>
    <dbReference type="NCBI Taxonomy" id="1265417"/>
    <lineage>
        <taxon>Eukaryota</taxon>
        <taxon>Metazoa</taxon>
        <taxon>Ecdysozoa</taxon>
        <taxon>Arthropoda</taxon>
        <taxon>Hexapoda</taxon>
        <taxon>Insecta</taxon>
        <taxon>Pterygota</taxon>
        <taxon>Neoptera</taxon>
        <taxon>Endopterygota</taxon>
        <taxon>Coleoptera</taxon>
        <taxon>Polyphaga</taxon>
        <taxon>Cucujiformia</taxon>
        <taxon>Chrysomeloidea</taxon>
        <taxon>Cerambycidae</taxon>
        <taxon>Cerambycinae</taxon>
        <taxon>Callichromatini</taxon>
        <taxon>Aromia</taxon>
    </lineage>
</organism>
<accession>A0AAV8XZ92</accession>
<name>A0AAV8XZ92_9CUCU</name>
<proteinExistence type="predicted"/>
<comment type="caution">
    <text evidence="1">The sequence shown here is derived from an EMBL/GenBank/DDBJ whole genome shotgun (WGS) entry which is preliminary data.</text>
</comment>
<gene>
    <name evidence="1" type="ORF">NQ318_016165</name>
</gene>
<reference evidence="1" key="1">
    <citation type="journal article" date="2023" name="Insect Mol. Biol.">
        <title>Genome sequencing provides insights into the evolution of gene families encoding plant cell wall-degrading enzymes in longhorned beetles.</title>
        <authorList>
            <person name="Shin N.R."/>
            <person name="Okamura Y."/>
            <person name="Kirsch R."/>
            <person name="Pauchet Y."/>
        </authorList>
    </citation>
    <scope>NUCLEOTIDE SEQUENCE</scope>
    <source>
        <strain evidence="1">AMC_N1</strain>
    </source>
</reference>
<feature type="non-terminal residue" evidence="1">
    <location>
        <position position="99"/>
    </location>
</feature>